<dbReference type="SUPFAM" id="SSF48264">
    <property type="entry name" value="Cytochrome P450"/>
    <property type="match status" value="1"/>
</dbReference>
<accession>A0A6A6SMA4</accession>
<dbReference type="CDD" id="cd11060">
    <property type="entry name" value="CYP57A1-like"/>
    <property type="match status" value="1"/>
</dbReference>
<dbReference type="Pfam" id="PF00067">
    <property type="entry name" value="p450"/>
    <property type="match status" value="1"/>
</dbReference>
<protein>
    <recommendedName>
        <fullName evidence="4">Cytochrome P450 monooxygenase ABA1</fullName>
    </recommendedName>
    <alternativeName>
        <fullName evidence="5">Abscisic acid biosynthesis protein 1</fullName>
    </alternativeName>
    <alternativeName>
        <fullName evidence="3">Cytochrome P450 monooxygenase aba1</fullName>
    </alternativeName>
</protein>
<gene>
    <name evidence="8" type="ORF">K491DRAFT_699158</name>
</gene>
<dbReference type="GO" id="GO:0005506">
    <property type="term" value="F:iron ion binding"/>
    <property type="evidence" value="ECO:0007669"/>
    <property type="project" value="InterPro"/>
</dbReference>
<sequence>MTFAANASRSDTLDMFQSGGFSKPAVAIGLFVAAAIAYFIQVIRQWHRLSHVPGPFWAGFSKWWMVKESLKGRQPTAIKEVTDAYGSLARIGPNELVTDDPELLRRMMAVRSEYTRGPWYNAMRFEPGRDNLFCMRDEVAHTKLRNKMAAGYSGKENESMEGTIDKQIANLVKLIETKYISGPVSYHPMDFAQKAQYFTLDVISDLAFGQAFGYLQHDDDVFDYIKITGAYIPIMLTVANVPSLADLLHSRFLRGMLPKESDKLGFGAFIGVAKKVVAERFGPSAKSKPDMLGSFIRHGLNQEEASGEALLQVIAGSDTSASTIRAVILNLLTHPSQYLALRSEIDASIGSGKISSPIKDSEARTLPYLQAIIKEGLRILPPASGAFFKTVPPGGDVIDGKFIPAGTQIGSSPLGIHHSQKIFGADATCFRPERWLEADEEARAEMERTVDLVFHYGKYQCLGKSVAMMEFNKIFVELLRRFDLSIVNAEKPAKIENAGIWIIEGFWVRVTHRESYP</sequence>
<keyword evidence="6" id="KW-0349">Heme</keyword>
<dbReference type="OrthoDB" id="3934656at2759"/>
<evidence type="ECO:0000256" key="6">
    <source>
        <dbReference type="PIRSR" id="PIRSR602401-1"/>
    </source>
</evidence>
<dbReference type="EMBL" id="MU004556">
    <property type="protein sequence ID" value="KAF2648131.1"/>
    <property type="molecule type" value="Genomic_DNA"/>
</dbReference>
<dbReference type="Proteomes" id="UP000799324">
    <property type="component" value="Unassembled WGS sequence"/>
</dbReference>
<keyword evidence="7" id="KW-0812">Transmembrane</keyword>
<dbReference type="PANTHER" id="PTHR24305">
    <property type="entry name" value="CYTOCHROME P450"/>
    <property type="match status" value="1"/>
</dbReference>
<dbReference type="AlphaFoldDB" id="A0A6A6SMA4"/>
<evidence type="ECO:0000313" key="9">
    <source>
        <dbReference type="Proteomes" id="UP000799324"/>
    </source>
</evidence>
<dbReference type="PRINTS" id="PR00463">
    <property type="entry name" value="EP450I"/>
</dbReference>
<evidence type="ECO:0000256" key="5">
    <source>
        <dbReference type="ARBA" id="ARBA00079990"/>
    </source>
</evidence>
<dbReference type="InterPro" id="IPR050121">
    <property type="entry name" value="Cytochrome_P450_monoxygenase"/>
</dbReference>
<name>A0A6A6SMA4_9PLEO</name>
<dbReference type="Gene3D" id="1.10.630.10">
    <property type="entry name" value="Cytochrome P450"/>
    <property type="match status" value="1"/>
</dbReference>
<proteinExistence type="predicted"/>
<reference evidence="8" key="1">
    <citation type="journal article" date="2020" name="Stud. Mycol.">
        <title>101 Dothideomycetes genomes: a test case for predicting lifestyles and emergence of pathogens.</title>
        <authorList>
            <person name="Haridas S."/>
            <person name="Albert R."/>
            <person name="Binder M."/>
            <person name="Bloem J."/>
            <person name="Labutti K."/>
            <person name="Salamov A."/>
            <person name="Andreopoulos B."/>
            <person name="Baker S."/>
            <person name="Barry K."/>
            <person name="Bills G."/>
            <person name="Bluhm B."/>
            <person name="Cannon C."/>
            <person name="Castanera R."/>
            <person name="Culley D."/>
            <person name="Daum C."/>
            <person name="Ezra D."/>
            <person name="Gonzalez J."/>
            <person name="Henrissat B."/>
            <person name="Kuo A."/>
            <person name="Liang C."/>
            <person name="Lipzen A."/>
            <person name="Lutzoni F."/>
            <person name="Magnuson J."/>
            <person name="Mondo S."/>
            <person name="Nolan M."/>
            <person name="Ohm R."/>
            <person name="Pangilinan J."/>
            <person name="Park H.-J."/>
            <person name="Ramirez L."/>
            <person name="Alfaro M."/>
            <person name="Sun H."/>
            <person name="Tritt A."/>
            <person name="Yoshinaga Y."/>
            <person name="Zwiers L.-H."/>
            <person name="Turgeon B."/>
            <person name="Goodwin S."/>
            <person name="Spatafora J."/>
            <person name="Crous P."/>
            <person name="Grigoriev I."/>
        </authorList>
    </citation>
    <scope>NUCLEOTIDE SEQUENCE</scope>
    <source>
        <strain evidence="8">CBS 122681</strain>
    </source>
</reference>
<feature type="transmembrane region" description="Helical" evidence="7">
    <location>
        <begin position="20"/>
        <end position="40"/>
    </location>
</feature>
<dbReference type="GO" id="GO:0020037">
    <property type="term" value="F:heme binding"/>
    <property type="evidence" value="ECO:0007669"/>
    <property type="project" value="InterPro"/>
</dbReference>
<dbReference type="PRINTS" id="PR00385">
    <property type="entry name" value="P450"/>
</dbReference>
<comment type="pathway">
    <text evidence="1">Hormone biosynthesis.</text>
</comment>
<evidence type="ECO:0000256" key="1">
    <source>
        <dbReference type="ARBA" id="ARBA00004972"/>
    </source>
</evidence>
<keyword evidence="6" id="KW-0479">Metal-binding</keyword>
<dbReference type="InterPro" id="IPR001128">
    <property type="entry name" value="Cyt_P450"/>
</dbReference>
<dbReference type="GO" id="GO:0004497">
    <property type="term" value="F:monooxygenase activity"/>
    <property type="evidence" value="ECO:0007669"/>
    <property type="project" value="InterPro"/>
</dbReference>
<keyword evidence="7" id="KW-0472">Membrane</keyword>
<keyword evidence="2" id="KW-0843">Virulence</keyword>
<dbReference type="InterPro" id="IPR002401">
    <property type="entry name" value="Cyt_P450_E_grp-I"/>
</dbReference>
<evidence type="ECO:0000256" key="2">
    <source>
        <dbReference type="ARBA" id="ARBA00023026"/>
    </source>
</evidence>
<dbReference type="GO" id="GO:0016705">
    <property type="term" value="F:oxidoreductase activity, acting on paired donors, with incorporation or reduction of molecular oxygen"/>
    <property type="evidence" value="ECO:0007669"/>
    <property type="project" value="InterPro"/>
</dbReference>
<evidence type="ECO:0000313" key="8">
    <source>
        <dbReference type="EMBL" id="KAF2648131.1"/>
    </source>
</evidence>
<dbReference type="InterPro" id="IPR036396">
    <property type="entry name" value="Cyt_P450_sf"/>
</dbReference>
<organism evidence="8 9">
    <name type="scientific">Lophiostoma macrostomum CBS 122681</name>
    <dbReference type="NCBI Taxonomy" id="1314788"/>
    <lineage>
        <taxon>Eukaryota</taxon>
        <taxon>Fungi</taxon>
        <taxon>Dikarya</taxon>
        <taxon>Ascomycota</taxon>
        <taxon>Pezizomycotina</taxon>
        <taxon>Dothideomycetes</taxon>
        <taxon>Pleosporomycetidae</taxon>
        <taxon>Pleosporales</taxon>
        <taxon>Lophiostomataceae</taxon>
        <taxon>Lophiostoma</taxon>
    </lineage>
</organism>
<feature type="binding site" description="axial binding residue" evidence="6">
    <location>
        <position position="461"/>
    </location>
    <ligand>
        <name>heme</name>
        <dbReference type="ChEBI" id="CHEBI:30413"/>
    </ligand>
    <ligandPart>
        <name>Fe</name>
        <dbReference type="ChEBI" id="CHEBI:18248"/>
    </ligandPart>
</feature>
<keyword evidence="9" id="KW-1185">Reference proteome</keyword>
<evidence type="ECO:0000256" key="3">
    <source>
        <dbReference type="ARBA" id="ARBA00067672"/>
    </source>
</evidence>
<dbReference type="PANTHER" id="PTHR24305:SF168">
    <property type="entry name" value="P450, PUTATIVE (EUROFUNG)-RELATED"/>
    <property type="match status" value="1"/>
</dbReference>
<keyword evidence="6" id="KW-0408">Iron</keyword>
<evidence type="ECO:0000256" key="4">
    <source>
        <dbReference type="ARBA" id="ARBA00068222"/>
    </source>
</evidence>
<dbReference type="FunFam" id="1.10.630.10:FF:000076">
    <property type="entry name" value="Cytochrome P450 monooxygenase"/>
    <property type="match status" value="1"/>
</dbReference>
<keyword evidence="7" id="KW-1133">Transmembrane helix</keyword>
<evidence type="ECO:0000256" key="7">
    <source>
        <dbReference type="SAM" id="Phobius"/>
    </source>
</evidence>
<comment type="cofactor">
    <cofactor evidence="6">
        <name>heme</name>
        <dbReference type="ChEBI" id="CHEBI:30413"/>
    </cofactor>
</comment>